<dbReference type="Proteomes" id="UP000271098">
    <property type="component" value="Unassembled WGS sequence"/>
</dbReference>
<name>A0A183CZN7_9BILA</name>
<organism evidence="3">
    <name type="scientific">Gongylonema pulchrum</name>
    <dbReference type="NCBI Taxonomy" id="637853"/>
    <lineage>
        <taxon>Eukaryota</taxon>
        <taxon>Metazoa</taxon>
        <taxon>Ecdysozoa</taxon>
        <taxon>Nematoda</taxon>
        <taxon>Chromadorea</taxon>
        <taxon>Rhabditida</taxon>
        <taxon>Spirurina</taxon>
        <taxon>Spiruromorpha</taxon>
        <taxon>Spiruroidea</taxon>
        <taxon>Gongylonematidae</taxon>
        <taxon>Gongylonema</taxon>
    </lineage>
</organism>
<protein>
    <submittedName>
        <fullName evidence="3">Succinyl-diaminopimelate desuccinylase</fullName>
    </submittedName>
</protein>
<evidence type="ECO:0000313" key="1">
    <source>
        <dbReference type="EMBL" id="VDK31258.1"/>
    </source>
</evidence>
<sequence length="45" mass="5127">MTSVLVETGVHNLAAVKEFEQFGREDLVPTYYIQSLKALIDMLQK</sequence>
<reference evidence="1 2" key="2">
    <citation type="submission" date="2018-11" db="EMBL/GenBank/DDBJ databases">
        <authorList>
            <consortium name="Pathogen Informatics"/>
        </authorList>
    </citation>
    <scope>NUCLEOTIDE SEQUENCE [LARGE SCALE GENOMIC DNA]</scope>
</reference>
<dbReference type="AlphaFoldDB" id="A0A183CZN7"/>
<dbReference type="Gene3D" id="3.40.50.1000">
    <property type="entry name" value="HAD superfamily/HAD-like"/>
    <property type="match status" value="1"/>
</dbReference>
<dbReference type="EMBL" id="UYRT01002627">
    <property type="protein sequence ID" value="VDK31258.1"/>
    <property type="molecule type" value="Genomic_DNA"/>
</dbReference>
<dbReference type="WBParaSite" id="GPUH_0000193301-mRNA-1">
    <property type="protein sequence ID" value="GPUH_0000193301-mRNA-1"/>
    <property type="gene ID" value="GPUH_0000193301"/>
</dbReference>
<evidence type="ECO:0000313" key="2">
    <source>
        <dbReference type="Proteomes" id="UP000271098"/>
    </source>
</evidence>
<accession>A0A183CZN7</accession>
<gene>
    <name evidence="1" type="ORF">GPUH_LOCUS1928</name>
</gene>
<dbReference type="InterPro" id="IPR023214">
    <property type="entry name" value="HAD_sf"/>
</dbReference>
<proteinExistence type="predicted"/>
<keyword evidence="2" id="KW-1185">Reference proteome</keyword>
<evidence type="ECO:0000313" key="3">
    <source>
        <dbReference type="WBParaSite" id="GPUH_0000193301-mRNA-1"/>
    </source>
</evidence>
<dbReference type="OrthoDB" id="413953at2759"/>
<reference evidence="3" key="1">
    <citation type="submission" date="2016-06" db="UniProtKB">
        <authorList>
            <consortium name="WormBaseParasite"/>
        </authorList>
    </citation>
    <scope>IDENTIFICATION</scope>
</reference>